<dbReference type="InterPro" id="IPR050624">
    <property type="entry name" value="HTH-type_Tx_Regulator"/>
</dbReference>
<dbReference type="PRINTS" id="PR00455">
    <property type="entry name" value="HTHTETR"/>
</dbReference>
<evidence type="ECO:0000313" key="5">
    <source>
        <dbReference type="EMBL" id="RIW35727.1"/>
    </source>
</evidence>
<reference evidence="5 6" key="1">
    <citation type="submission" date="2018-09" db="EMBL/GenBank/DDBJ databases">
        <title>Bacillus saliacetes sp. nov., isolated from Thai shrimp paste (Ka-pi).</title>
        <authorList>
            <person name="Daroonpunt R."/>
            <person name="Tanasupawat S."/>
            <person name="Yiamsombut S."/>
        </authorList>
    </citation>
    <scope>NUCLEOTIDE SEQUENCE [LARGE SCALE GENOMIC DNA]</scope>
    <source>
        <strain evidence="5 6">SKP7-4</strain>
    </source>
</reference>
<dbReference type="PROSITE" id="PS01081">
    <property type="entry name" value="HTH_TETR_1"/>
    <property type="match status" value="1"/>
</dbReference>
<dbReference type="NCBIfam" id="NF037937">
    <property type="entry name" value="septum_RefZ"/>
    <property type="match status" value="1"/>
</dbReference>
<dbReference type="OrthoDB" id="9789566at2"/>
<feature type="DNA-binding region" description="H-T-H motif" evidence="3">
    <location>
        <begin position="32"/>
        <end position="51"/>
    </location>
</feature>
<evidence type="ECO:0000256" key="2">
    <source>
        <dbReference type="ARBA" id="ARBA00023125"/>
    </source>
</evidence>
<dbReference type="PANTHER" id="PTHR43479">
    <property type="entry name" value="ACREF/ENVCD OPERON REPRESSOR-RELATED"/>
    <property type="match status" value="1"/>
</dbReference>
<dbReference type="Proteomes" id="UP000265801">
    <property type="component" value="Unassembled WGS sequence"/>
</dbReference>
<evidence type="ECO:0000256" key="1">
    <source>
        <dbReference type="ARBA" id="ARBA00022491"/>
    </source>
</evidence>
<dbReference type="PROSITE" id="PS50977">
    <property type="entry name" value="HTH_TETR_2"/>
    <property type="match status" value="1"/>
</dbReference>
<dbReference type="GO" id="GO:0003677">
    <property type="term" value="F:DNA binding"/>
    <property type="evidence" value="ECO:0007669"/>
    <property type="project" value="UniProtKB-UniRule"/>
</dbReference>
<keyword evidence="6" id="KW-1185">Reference proteome</keyword>
<accession>A0A3A1R7S8</accession>
<dbReference type="RefSeq" id="WP_119546292.1">
    <property type="nucleotide sequence ID" value="NZ_QXIR01000007.1"/>
</dbReference>
<dbReference type="EMBL" id="QXIR01000007">
    <property type="protein sequence ID" value="RIW35727.1"/>
    <property type="molecule type" value="Genomic_DNA"/>
</dbReference>
<comment type="caution">
    <text evidence="5">The sequence shown here is derived from an EMBL/GenBank/DDBJ whole genome shotgun (WGS) entry which is preliminary data.</text>
</comment>
<organism evidence="5 6">
    <name type="scientific">Bacillus salacetis</name>
    <dbReference type="NCBI Taxonomy" id="2315464"/>
    <lineage>
        <taxon>Bacteria</taxon>
        <taxon>Bacillati</taxon>
        <taxon>Bacillota</taxon>
        <taxon>Bacilli</taxon>
        <taxon>Bacillales</taxon>
        <taxon>Bacillaceae</taxon>
        <taxon>Bacillus</taxon>
    </lineage>
</organism>
<evidence type="ECO:0000313" key="6">
    <source>
        <dbReference type="Proteomes" id="UP000265801"/>
    </source>
</evidence>
<dbReference type="Gene3D" id="1.10.357.10">
    <property type="entry name" value="Tetracycline Repressor, domain 2"/>
    <property type="match status" value="1"/>
</dbReference>
<dbReference type="InterPro" id="IPR009057">
    <property type="entry name" value="Homeodomain-like_sf"/>
</dbReference>
<evidence type="ECO:0000259" key="4">
    <source>
        <dbReference type="PROSITE" id="PS50977"/>
    </source>
</evidence>
<proteinExistence type="predicted"/>
<keyword evidence="1" id="KW-0678">Repressor</keyword>
<dbReference type="InterPro" id="IPR001647">
    <property type="entry name" value="HTH_TetR"/>
</dbReference>
<evidence type="ECO:0000256" key="3">
    <source>
        <dbReference type="PROSITE-ProRule" id="PRU00335"/>
    </source>
</evidence>
<dbReference type="InterPro" id="IPR036271">
    <property type="entry name" value="Tet_transcr_reg_TetR-rel_C_sf"/>
</dbReference>
<keyword evidence="2 3" id="KW-0238">DNA-binding</keyword>
<protein>
    <submittedName>
        <fullName evidence="5">TetR/AcrR family transcriptional regulator</fullName>
    </submittedName>
</protein>
<name>A0A3A1R7S8_9BACI</name>
<dbReference type="AlphaFoldDB" id="A0A3A1R7S8"/>
<dbReference type="PANTHER" id="PTHR43479:SF11">
    <property type="entry name" value="ACREF_ENVCD OPERON REPRESSOR-RELATED"/>
    <property type="match status" value="1"/>
</dbReference>
<feature type="domain" description="HTH tetR-type" evidence="4">
    <location>
        <begin position="9"/>
        <end position="69"/>
    </location>
</feature>
<dbReference type="Pfam" id="PF00440">
    <property type="entry name" value="TetR_N"/>
    <property type="match status" value="1"/>
</dbReference>
<sequence length="223" mass="25975">MAKPAAAPGITKENILLSAVSLFNTKGYDGTSVRDIAKKASVNAANISYHFHGKQGLLESCFTRFFEAYLECLEAEADKLEFTPADECLKRAVFNILQYQSENHLLSRFVLREMSIDSQIVREIISSYLMKERYLFKRFFERGEEQNRFTSMPVSMFIIQLKSMLSIPFLNSQYLREVWHVFPQEQFFVDRYYASLEQWIDQCLLTRQAAIPQPLHTIMRSLP</sequence>
<dbReference type="InterPro" id="IPR023772">
    <property type="entry name" value="DNA-bd_HTH_TetR-type_CS"/>
</dbReference>
<dbReference type="SUPFAM" id="SSF48498">
    <property type="entry name" value="Tetracyclin repressor-like, C-terminal domain"/>
    <property type="match status" value="1"/>
</dbReference>
<gene>
    <name evidence="5" type="ORF">D3H55_07560</name>
</gene>
<dbReference type="SUPFAM" id="SSF46689">
    <property type="entry name" value="Homeodomain-like"/>
    <property type="match status" value="1"/>
</dbReference>